<feature type="chain" id="PRO_5007746959" evidence="2">
    <location>
        <begin position="20"/>
        <end position="475"/>
    </location>
</feature>
<dbReference type="OrthoDB" id="9770517at2"/>
<accession>A0A126T4N5</accession>
<dbReference type="KEGG" id="mdn:JT25_011240"/>
<dbReference type="NCBIfam" id="TIGR01845">
    <property type="entry name" value="outer_NodT"/>
    <property type="match status" value="1"/>
</dbReference>
<proteinExistence type="inferred from homology"/>
<organism evidence="3 4">
    <name type="scientific">Methylomonas denitrificans</name>
    <dbReference type="NCBI Taxonomy" id="1538553"/>
    <lineage>
        <taxon>Bacteria</taxon>
        <taxon>Pseudomonadati</taxon>
        <taxon>Pseudomonadota</taxon>
        <taxon>Gammaproteobacteria</taxon>
        <taxon>Methylococcales</taxon>
        <taxon>Methylococcaceae</taxon>
        <taxon>Methylomonas</taxon>
    </lineage>
</organism>
<dbReference type="Gene3D" id="2.20.200.10">
    <property type="entry name" value="Outer membrane efflux proteins (OEP)"/>
    <property type="match status" value="1"/>
</dbReference>
<comment type="similarity">
    <text evidence="1 2">Belongs to the outer membrane factor (OMF) (TC 1.B.17) family.</text>
</comment>
<evidence type="ECO:0000313" key="4">
    <source>
        <dbReference type="Proteomes" id="UP000030512"/>
    </source>
</evidence>
<dbReference type="PANTHER" id="PTHR30203:SF30">
    <property type="entry name" value="OUTER MEMBRANE PROTEIN-RELATED"/>
    <property type="match status" value="1"/>
</dbReference>
<keyword evidence="2" id="KW-0449">Lipoprotein</keyword>
<dbReference type="Proteomes" id="UP000030512">
    <property type="component" value="Chromosome"/>
</dbReference>
<comment type="subcellular location">
    <subcellularLocation>
        <location evidence="2">Cell outer membrane</location>
        <topology evidence="2">Lipid-anchor</topology>
    </subcellularLocation>
</comment>
<reference evidence="3 4" key="1">
    <citation type="journal article" date="2015" name="Environ. Microbiol.">
        <title>Methane oxidation coupled to nitrate reduction under hypoxia by the Gammaproteobacterium Methylomonas denitrificans, sp. nov. type strain FJG1.</title>
        <authorList>
            <person name="Kits K.D."/>
            <person name="Klotz M.G."/>
            <person name="Stein L.Y."/>
        </authorList>
    </citation>
    <scope>NUCLEOTIDE SEQUENCE [LARGE SCALE GENOMIC DNA]</scope>
    <source>
        <strain evidence="3 4">FJG1</strain>
    </source>
</reference>
<dbReference type="AlphaFoldDB" id="A0A126T4N5"/>
<dbReference type="InterPro" id="IPR010131">
    <property type="entry name" value="MdtP/NodT-like"/>
</dbReference>
<keyword evidence="2" id="KW-0812">Transmembrane</keyword>
<dbReference type="RefSeq" id="WP_036276715.1">
    <property type="nucleotide sequence ID" value="NZ_CP014476.1"/>
</dbReference>
<dbReference type="PANTHER" id="PTHR30203">
    <property type="entry name" value="OUTER MEMBRANE CATION EFFLUX PROTEIN"/>
    <property type="match status" value="1"/>
</dbReference>
<name>A0A126T4N5_9GAMM</name>
<dbReference type="EMBL" id="CP014476">
    <property type="protein sequence ID" value="AMK77055.1"/>
    <property type="molecule type" value="Genomic_DNA"/>
</dbReference>
<dbReference type="STRING" id="1538553.JT25_011240"/>
<dbReference type="Gene3D" id="1.20.1600.10">
    <property type="entry name" value="Outer membrane efflux proteins (OEP)"/>
    <property type="match status" value="1"/>
</dbReference>
<dbReference type="SUPFAM" id="SSF56954">
    <property type="entry name" value="Outer membrane efflux proteins (OEP)"/>
    <property type="match status" value="1"/>
</dbReference>
<keyword evidence="2" id="KW-0732">Signal</keyword>
<gene>
    <name evidence="3" type="ORF">JT25_011240</name>
</gene>
<evidence type="ECO:0000256" key="1">
    <source>
        <dbReference type="ARBA" id="ARBA00007613"/>
    </source>
</evidence>
<evidence type="ECO:0000313" key="3">
    <source>
        <dbReference type="EMBL" id="AMK77055.1"/>
    </source>
</evidence>
<keyword evidence="2" id="KW-0564">Palmitate</keyword>
<evidence type="ECO:0000256" key="2">
    <source>
        <dbReference type="RuleBase" id="RU362097"/>
    </source>
</evidence>
<protein>
    <submittedName>
        <fullName evidence="3">RND transporter</fullName>
    </submittedName>
</protein>
<dbReference type="GO" id="GO:0015562">
    <property type="term" value="F:efflux transmembrane transporter activity"/>
    <property type="evidence" value="ECO:0007669"/>
    <property type="project" value="InterPro"/>
</dbReference>
<dbReference type="InterPro" id="IPR003423">
    <property type="entry name" value="OMP_efflux"/>
</dbReference>
<dbReference type="GO" id="GO:0009279">
    <property type="term" value="C:cell outer membrane"/>
    <property type="evidence" value="ECO:0007669"/>
    <property type="project" value="UniProtKB-SubCell"/>
</dbReference>
<dbReference type="PROSITE" id="PS51257">
    <property type="entry name" value="PROKAR_LIPOPROTEIN"/>
    <property type="match status" value="1"/>
</dbReference>
<sequence>MKRKIYCSVAIALLSSAFSGCSLNTELSIPEKPIPASFQDQSDTTSIANIDWRHYFSDTLLLKLIDTAINNNPDLQIALQRIESSRSSVKLANAAMLPQVSLNVGGGVEKFGLYTMDGAGNATTEITPGRIVPENYTNLFVGLQSSWEIDVWGKLENQRKSAVSNYLSSIEATNFVISNLVADVAIYYNELLALDHELDIVRQTIKKQQEALEIIKLQKEAGRANELAVQQFRAQLLDTQVLENGVLQQISEAENQINFLLGRYPQPIERAKNRFFEAGPPVILSGIPSQLLSNRPDIREAELQVEASKFDLKAAKAAFYPNFNITASLGFQAFNPEFLFTSPASLAYSLAGTLVAPIINMKSLEAAFNTAQANQLSAMYRYQKTILNAYVEVANQLSSIKSLQQISTLKKQQSEALKQSVESSSELYKAARASYLEVLIAQQSALQSNLELINVTKRQRMVTITIYKALGGGWK</sequence>
<dbReference type="Pfam" id="PF02321">
    <property type="entry name" value="OEP"/>
    <property type="match status" value="2"/>
</dbReference>
<feature type="signal peptide" evidence="2">
    <location>
        <begin position="1"/>
        <end position="19"/>
    </location>
</feature>
<keyword evidence="4" id="KW-1185">Reference proteome</keyword>
<keyword evidence="2" id="KW-1134">Transmembrane beta strand</keyword>
<keyword evidence="2" id="KW-0472">Membrane</keyword>